<reference evidence="7" key="1">
    <citation type="submission" date="2020-08" db="EMBL/GenBank/DDBJ databases">
        <title>Genome public.</title>
        <authorList>
            <person name="Liu C."/>
            <person name="Sun Q."/>
        </authorList>
    </citation>
    <scope>NUCLEOTIDE SEQUENCE</scope>
    <source>
        <strain evidence="7">BX5</strain>
    </source>
</reference>
<feature type="domain" description="Response regulatory" evidence="5">
    <location>
        <begin position="12"/>
        <end position="129"/>
    </location>
</feature>
<gene>
    <name evidence="7" type="ORF">H8S55_00620</name>
</gene>
<keyword evidence="3" id="KW-0597">Phosphoprotein</keyword>
<comment type="caution">
    <text evidence="7">The sequence shown here is derived from an EMBL/GenBank/DDBJ whole genome shotgun (WGS) entry which is preliminary data.</text>
</comment>
<dbReference type="EMBL" id="JACOPN010000001">
    <property type="protein sequence ID" value="MBC5715845.1"/>
    <property type="molecule type" value="Genomic_DNA"/>
</dbReference>
<dbReference type="Proteomes" id="UP000602260">
    <property type="component" value="Unassembled WGS sequence"/>
</dbReference>
<dbReference type="GO" id="GO:0000160">
    <property type="term" value="P:phosphorelay signal transduction system"/>
    <property type="evidence" value="ECO:0007669"/>
    <property type="project" value="InterPro"/>
</dbReference>
<evidence type="ECO:0000259" key="5">
    <source>
        <dbReference type="PROSITE" id="PS50110"/>
    </source>
</evidence>
<evidence type="ECO:0000256" key="2">
    <source>
        <dbReference type="ARBA" id="ARBA00024867"/>
    </source>
</evidence>
<dbReference type="InterPro" id="IPR011006">
    <property type="entry name" value="CheY-like_superfamily"/>
</dbReference>
<evidence type="ECO:0000256" key="4">
    <source>
        <dbReference type="SAM" id="MobiDB-lite"/>
    </source>
</evidence>
<dbReference type="Gene3D" id="3.40.50.2300">
    <property type="match status" value="1"/>
</dbReference>
<dbReference type="SUPFAM" id="SSF109604">
    <property type="entry name" value="HD-domain/PDEase-like"/>
    <property type="match status" value="1"/>
</dbReference>
<feature type="domain" description="HD-GYP" evidence="6">
    <location>
        <begin position="149"/>
        <end position="357"/>
    </location>
</feature>
<feature type="region of interest" description="Disordered" evidence="4">
    <location>
        <begin position="510"/>
        <end position="532"/>
    </location>
</feature>
<dbReference type="Pfam" id="PF00072">
    <property type="entry name" value="Response_reg"/>
    <property type="match status" value="1"/>
</dbReference>
<dbReference type="Gene3D" id="1.10.3210.10">
    <property type="entry name" value="Hypothetical protein af1432"/>
    <property type="match status" value="1"/>
</dbReference>
<keyword evidence="8" id="KW-1185">Reference proteome</keyword>
<dbReference type="InterPro" id="IPR003607">
    <property type="entry name" value="HD/PDEase_dom"/>
</dbReference>
<dbReference type="SUPFAM" id="SSF52172">
    <property type="entry name" value="CheY-like"/>
    <property type="match status" value="1"/>
</dbReference>
<evidence type="ECO:0000256" key="1">
    <source>
        <dbReference type="ARBA" id="ARBA00018672"/>
    </source>
</evidence>
<organism evidence="7 8">
    <name type="scientific">Flintibacter faecis</name>
    <dbReference type="NCBI Taxonomy" id="2763047"/>
    <lineage>
        <taxon>Bacteria</taxon>
        <taxon>Bacillati</taxon>
        <taxon>Bacillota</taxon>
        <taxon>Clostridia</taxon>
        <taxon>Eubacteriales</taxon>
        <taxon>Flintibacter</taxon>
    </lineage>
</organism>
<dbReference type="PANTHER" id="PTHR45228:SF5">
    <property type="entry name" value="CYCLIC DI-GMP PHOSPHODIESTERASE VC_1348-RELATED"/>
    <property type="match status" value="1"/>
</dbReference>
<dbReference type="InterPro" id="IPR037522">
    <property type="entry name" value="HD_GYP_dom"/>
</dbReference>
<dbReference type="SMART" id="SM00448">
    <property type="entry name" value="REC"/>
    <property type="match status" value="1"/>
</dbReference>
<dbReference type="RefSeq" id="WP_186877382.1">
    <property type="nucleotide sequence ID" value="NZ_JACOPN010000001.1"/>
</dbReference>
<feature type="modified residue" description="4-aspartylphosphate" evidence="3">
    <location>
        <position position="62"/>
    </location>
</feature>
<evidence type="ECO:0000313" key="7">
    <source>
        <dbReference type="EMBL" id="MBC5715845.1"/>
    </source>
</evidence>
<dbReference type="PROSITE" id="PS50110">
    <property type="entry name" value="RESPONSE_REGULATORY"/>
    <property type="match status" value="1"/>
</dbReference>
<evidence type="ECO:0000259" key="6">
    <source>
        <dbReference type="PROSITE" id="PS51832"/>
    </source>
</evidence>
<protein>
    <recommendedName>
        <fullName evidence="1">Stage 0 sporulation protein A homolog</fullName>
    </recommendedName>
</protein>
<dbReference type="CDD" id="cd00077">
    <property type="entry name" value="HDc"/>
    <property type="match status" value="1"/>
</dbReference>
<evidence type="ECO:0000313" key="8">
    <source>
        <dbReference type="Proteomes" id="UP000602260"/>
    </source>
</evidence>
<dbReference type="PROSITE" id="PS51832">
    <property type="entry name" value="HD_GYP"/>
    <property type="match status" value="1"/>
</dbReference>
<sequence length="532" mass="59871">MSIELQTKTRSRILIVDDSGMNRMMLSELLEDRYDILEASNGAEALSLIRQNLSSLDLVLLDIVMPELDGFGVLANMKKRRWLEVIPVIMISSEGDSASIERAFNLGASDYIQRPYKGFLIHRRIINILGLFQRQRRLMGLVEEQVYENEKNSRMMIDVLGHIVEFRNGESGMHIHHIQVITKLLLHHLVEMTDAYSLSESDIAMYSTASALHDIGKISIDGDILNKPGRLTPEEFEIIKTHALIGAEMLEQLPFYSDNPLIHAAYEICRWHHERYDGRGYPDGLKGEEIPISAQVTALADVYDALTSVRCYKAAIPHEKAMEMILDGQCGAFNPLLLQCLKDVQYQVADAMRSDGAQEEPDRQAVLRTTEELLEQAPGEHVLSQVKLLEQERLRQEFFTAGVQEIQFIYDAELKTTAILKGADQLGTGEVVVNWADQDQSFLGPENMELIQKKVRAATPEQPEVHLRCLLCGRNGALHWQTILLRVLFTEQGGKPVYTSLLGRILAPEQEPGLPSAGKVTDQCDSDDQLQA</sequence>
<name>A0A8J6M968_9FIRM</name>
<evidence type="ECO:0000256" key="3">
    <source>
        <dbReference type="PROSITE-ProRule" id="PRU00169"/>
    </source>
</evidence>
<dbReference type="InterPro" id="IPR052020">
    <property type="entry name" value="Cyclic_di-GMP/3'3'-cGAMP_PDE"/>
</dbReference>
<proteinExistence type="predicted"/>
<dbReference type="AlphaFoldDB" id="A0A8J6M968"/>
<dbReference type="InterPro" id="IPR001789">
    <property type="entry name" value="Sig_transdc_resp-reg_receiver"/>
</dbReference>
<accession>A0A8J6M968</accession>
<dbReference type="Pfam" id="PF13487">
    <property type="entry name" value="HD_5"/>
    <property type="match status" value="1"/>
</dbReference>
<comment type="function">
    <text evidence="2">May play the central regulatory role in sporulation. It may be an element of the effector pathway responsible for the activation of sporulation genes in response to nutritional stress. Spo0A may act in concert with spo0H (a sigma factor) to control the expression of some genes that are critical to the sporulation process.</text>
</comment>
<dbReference type="PANTHER" id="PTHR45228">
    <property type="entry name" value="CYCLIC DI-GMP PHOSPHODIESTERASE TM_0186-RELATED"/>
    <property type="match status" value="1"/>
</dbReference>